<sequence length="459" mass="48982">MSAARKILLLLATMSLATPSPAAQAEPPSVSEEDVSFPAADITLQGTVFAPPADGQRHPAMVLVPGAGPEPSRTQIRSFMAPLTRAGIVALVPHRRTVGYSVTERSYTQLADDTLAAVQVLRARADVDPGRVGLWGASEGAWVTPLAAARSSEISFLVLISASGVPPAQQTAWELTNTLRRDGVSGSMAEHLPVKGVRLVAGLGQFPEADYDTVPALERVRQPVLAVWGAQDHTVPPAESMSIVRNALDRAGNRDYALKVFPGVGHALSRAGDDFENATQVVPEFFDMVDNWVNSHPAGVSVDPPPPEDRASVPVTSDNWYESTWSQAMWLVLFVAAFAGYLGVAGWRKLRHRSTRPPVRWPARVLAVTGLLVPLALLGYVVTVLLTRSAGGVVAGFAVPFLAIRVLAVVALVAAVALAVTWWRRRTEVLGGERVRLGLLLAGGLALVPWTVYWGLLAL</sequence>
<dbReference type="RefSeq" id="WP_132122398.1">
    <property type="nucleotide sequence ID" value="NZ_SLWS01000007.1"/>
</dbReference>
<name>A0A4V2S6H2_9PSEU</name>
<evidence type="ECO:0000256" key="2">
    <source>
        <dbReference type="SAM" id="SignalP"/>
    </source>
</evidence>
<evidence type="ECO:0000259" key="3">
    <source>
        <dbReference type="Pfam" id="PF00326"/>
    </source>
</evidence>
<dbReference type="PANTHER" id="PTHR43265">
    <property type="entry name" value="ESTERASE ESTD"/>
    <property type="match status" value="1"/>
</dbReference>
<feature type="transmembrane region" description="Helical" evidence="1">
    <location>
        <begin position="325"/>
        <end position="344"/>
    </location>
</feature>
<dbReference type="InterPro" id="IPR029058">
    <property type="entry name" value="AB_hydrolase_fold"/>
</dbReference>
<organism evidence="4 5">
    <name type="scientific">Actinocrispum wychmicini</name>
    <dbReference type="NCBI Taxonomy" id="1213861"/>
    <lineage>
        <taxon>Bacteria</taxon>
        <taxon>Bacillati</taxon>
        <taxon>Actinomycetota</taxon>
        <taxon>Actinomycetes</taxon>
        <taxon>Pseudonocardiales</taxon>
        <taxon>Pseudonocardiaceae</taxon>
        <taxon>Actinocrispum</taxon>
    </lineage>
</organism>
<keyword evidence="1" id="KW-1133">Transmembrane helix</keyword>
<gene>
    <name evidence="4" type="ORF">EV192_107515</name>
</gene>
<feature type="transmembrane region" description="Helical" evidence="1">
    <location>
        <begin position="365"/>
        <end position="386"/>
    </location>
</feature>
<dbReference type="GO" id="GO:0052689">
    <property type="term" value="F:carboxylic ester hydrolase activity"/>
    <property type="evidence" value="ECO:0007669"/>
    <property type="project" value="TreeGrafter"/>
</dbReference>
<comment type="caution">
    <text evidence="4">The sequence shown here is derived from an EMBL/GenBank/DDBJ whole genome shotgun (WGS) entry which is preliminary data.</text>
</comment>
<dbReference type="InterPro" id="IPR053145">
    <property type="entry name" value="AB_hydrolase_Est10"/>
</dbReference>
<dbReference type="SUPFAM" id="SSF53474">
    <property type="entry name" value="alpha/beta-Hydrolases"/>
    <property type="match status" value="1"/>
</dbReference>
<dbReference type="GO" id="GO:0008236">
    <property type="term" value="F:serine-type peptidase activity"/>
    <property type="evidence" value="ECO:0007669"/>
    <property type="project" value="InterPro"/>
</dbReference>
<feature type="chain" id="PRO_5020188461" description="Peptidase S9 prolyl oligopeptidase catalytic domain-containing protein" evidence="2">
    <location>
        <begin position="26"/>
        <end position="459"/>
    </location>
</feature>
<evidence type="ECO:0000313" key="5">
    <source>
        <dbReference type="Proteomes" id="UP000295680"/>
    </source>
</evidence>
<evidence type="ECO:0000313" key="4">
    <source>
        <dbReference type="EMBL" id="TCO56090.1"/>
    </source>
</evidence>
<feature type="domain" description="Peptidase S9 prolyl oligopeptidase catalytic" evidence="3">
    <location>
        <begin position="107"/>
        <end position="286"/>
    </location>
</feature>
<accession>A0A4V2S6H2</accession>
<feature type="transmembrane region" description="Helical" evidence="1">
    <location>
        <begin position="398"/>
        <end position="423"/>
    </location>
</feature>
<dbReference type="Gene3D" id="3.40.50.1820">
    <property type="entry name" value="alpha/beta hydrolase"/>
    <property type="match status" value="1"/>
</dbReference>
<keyword evidence="5" id="KW-1185">Reference proteome</keyword>
<protein>
    <recommendedName>
        <fullName evidence="3">Peptidase S9 prolyl oligopeptidase catalytic domain-containing protein</fullName>
    </recommendedName>
</protein>
<feature type="transmembrane region" description="Helical" evidence="1">
    <location>
        <begin position="435"/>
        <end position="456"/>
    </location>
</feature>
<dbReference type="GO" id="GO:0006508">
    <property type="term" value="P:proteolysis"/>
    <property type="evidence" value="ECO:0007669"/>
    <property type="project" value="InterPro"/>
</dbReference>
<dbReference type="AlphaFoldDB" id="A0A4V2S6H2"/>
<dbReference type="EMBL" id="SLWS01000007">
    <property type="protein sequence ID" value="TCO56090.1"/>
    <property type="molecule type" value="Genomic_DNA"/>
</dbReference>
<dbReference type="InterPro" id="IPR001375">
    <property type="entry name" value="Peptidase_S9_cat"/>
</dbReference>
<keyword evidence="1" id="KW-0812">Transmembrane</keyword>
<dbReference type="Proteomes" id="UP000295680">
    <property type="component" value="Unassembled WGS sequence"/>
</dbReference>
<dbReference type="PANTHER" id="PTHR43265:SF1">
    <property type="entry name" value="ESTERASE ESTD"/>
    <property type="match status" value="1"/>
</dbReference>
<proteinExistence type="predicted"/>
<dbReference type="OrthoDB" id="9765647at2"/>
<reference evidence="4 5" key="1">
    <citation type="submission" date="2019-03" db="EMBL/GenBank/DDBJ databases">
        <title>Genomic Encyclopedia of Type Strains, Phase IV (KMG-IV): sequencing the most valuable type-strain genomes for metagenomic binning, comparative biology and taxonomic classification.</title>
        <authorList>
            <person name="Goeker M."/>
        </authorList>
    </citation>
    <scope>NUCLEOTIDE SEQUENCE [LARGE SCALE GENOMIC DNA]</scope>
    <source>
        <strain evidence="4 5">DSM 45934</strain>
    </source>
</reference>
<keyword evidence="1" id="KW-0472">Membrane</keyword>
<evidence type="ECO:0000256" key="1">
    <source>
        <dbReference type="SAM" id="Phobius"/>
    </source>
</evidence>
<keyword evidence="2" id="KW-0732">Signal</keyword>
<feature type="signal peptide" evidence="2">
    <location>
        <begin position="1"/>
        <end position="25"/>
    </location>
</feature>
<dbReference type="Pfam" id="PF00326">
    <property type="entry name" value="Peptidase_S9"/>
    <property type="match status" value="1"/>
</dbReference>